<name>A0ABV2BUC6_9GAMM</name>
<accession>A0ABV2BUC6</accession>
<dbReference type="Pfam" id="PF03328">
    <property type="entry name" value="HpcH_HpaI"/>
    <property type="match status" value="1"/>
</dbReference>
<dbReference type="EMBL" id="JBEVCJ010000011">
    <property type="protein sequence ID" value="MET1255521.1"/>
    <property type="molecule type" value="Genomic_DNA"/>
</dbReference>
<dbReference type="GO" id="GO:0016829">
    <property type="term" value="F:lyase activity"/>
    <property type="evidence" value="ECO:0007669"/>
    <property type="project" value="UniProtKB-KW"/>
</dbReference>
<gene>
    <name evidence="1" type="ORF">ABVT43_10315</name>
</gene>
<dbReference type="SUPFAM" id="SSF51621">
    <property type="entry name" value="Phosphoenolpyruvate/pyruvate domain"/>
    <property type="match status" value="1"/>
</dbReference>
<evidence type="ECO:0000313" key="1">
    <source>
        <dbReference type="EMBL" id="MET1255521.1"/>
    </source>
</evidence>
<dbReference type="Proteomes" id="UP001548189">
    <property type="component" value="Unassembled WGS sequence"/>
</dbReference>
<dbReference type="Gene3D" id="3.20.20.60">
    <property type="entry name" value="Phosphoenolpyruvate-binding domains"/>
    <property type="match status" value="1"/>
</dbReference>
<dbReference type="InterPro" id="IPR015813">
    <property type="entry name" value="Pyrv/PenolPyrv_kinase-like_dom"/>
</dbReference>
<dbReference type="InterPro" id="IPR050251">
    <property type="entry name" value="HpcH-HpaI_aldolase"/>
</dbReference>
<reference evidence="1 2" key="1">
    <citation type="submission" date="2024-06" db="EMBL/GenBank/DDBJ databases">
        <authorList>
            <person name="Li F."/>
        </authorList>
    </citation>
    <scope>NUCLEOTIDE SEQUENCE [LARGE SCALE GENOMIC DNA]</scope>
    <source>
        <strain evidence="1 2">GXAS 311</strain>
    </source>
</reference>
<comment type="caution">
    <text evidence="1">The sequence shown here is derived from an EMBL/GenBank/DDBJ whole genome shotgun (WGS) entry which is preliminary data.</text>
</comment>
<proteinExistence type="predicted"/>
<evidence type="ECO:0000313" key="2">
    <source>
        <dbReference type="Proteomes" id="UP001548189"/>
    </source>
</evidence>
<dbReference type="InterPro" id="IPR005000">
    <property type="entry name" value="Aldolase/citrate-lyase_domain"/>
</dbReference>
<keyword evidence="2" id="KW-1185">Reference proteome</keyword>
<keyword evidence="1" id="KW-0456">Lyase</keyword>
<dbReference type="PANTHER" id="PTHR30502">
    <property type="entry name" value="2-KETO-3-DEOXY-L-RHAMNONATE ALDOLASE"/>
    <property type="match status" value="1"/>
</dbReference>
<protein>
    <submittedName>
        <fullName evidence="1">Aldolase/citrate lyase family protein</fullName>
    </submittedName>
</protein>
<dbReference type="InterPro" id="IPR040442">
    <property type="entry name" value="Pyrv_kinase-like_dom_sf"/>
</dbReference>
<sequence length="256" mass="28165">MLQKNSVKQKIANNEVVFGILNSTPLPLLVEMIGYAGYDFIILDQEHLLRHPVELEHAIRAAECANMSAFVRVPGPFPHLIQQALDAGAQGIVVPRIEHVEQAQQVTQACRYPGEGNRGITGGRNTGFGQIPLAEYTQLANQQVMLVLMIESVTGVKNLPEILAVPGIDMILEGAMDLAFSMGHAANAQHIEVQQAIADIALTCKQFHIPFCAIPRTEGQLTQWRKRNINAFVVGEDRGILFRALQANLAQFKNEL</sequence>
<organism evidence="1 2">
    <name type="scientific">Aliikangiella maris</name>
    <dbReference type="NCBI Taxonomy" id="3162458"/>
    <lineage>
        <taxon>Bacteria</taxon>
        <taxon>Pseudomonadati</taxon>
        <taxon>Pseudomonadota</taxon>
        <taxon>Gammaproteobacteria</taxon>
        <taxon>Oceanospirillales</taxon>
        <taxon>Pleioneaceae</taxon>
        <taxon>Aliikangiella</taxon>
    </lineage>
</organism>
<dbReference type="PANTHER" id="PTHR30502:SF0">
    <property type="entry name" value="PHOSPHOENOLPYRUVATE CARBOXYLASE FAMILY PROTEIN"/>
    <property type="match status" value="1"/>
</dbReference>